<organism evidence="2 3">
    <name type="scientific">Candidatus Chisholmbacteria bacterium RIFCSPLOWO2_01_FULL_49_14</name>
    <dbReference type="NCBI Taxonomy" id="1797593"/>
    <lineage>
        <taxon>Bacteria</taxon>
        <taxon>Candidatus Chisholmiibacteriota</taxon>
    </lineage>
</organism>
<dbReference type="Proteomes" id="UP000176723">
    <property type="component" value="Unassembled WGS sequence"/>
</dbReference>
<protein>
    <recommendedName>
        <fullName evidence="4">DUF2079 domain-containing protein</fullName>
    </recommendedName>
</protein>
<proteinExistence type="predicted"/>
<keyword evidence="1" id="KW-0812">Transmembrane</keyword>
<evidence type="ECO:0008006" key="4">
    <source>
        <dbReference type="Google" id="ProtNLM"/>
    </source>
</evidence>
<accession>A0A1G1W314</accession>
<evidence type="ECO:0000313" key="3">
    <source>
        <dbReference type="Proteomes" id="UP000176723"/>
    </source>
</evidence>
<name>A0A1G1W314_9BACT</name>
<reference evidence="2 3" key="1">
    <citation type="journal article" date="2016" name="Nat. Commun.">
        <title>Thousands of microbial genomes shed light on interconnected biogeochemical processes in an aquifer system.</title>
        <authorList>
            <person name="Anantharaman K."/>
            <person name="Brown C.T."/>
            <person name="Hug L.A."/>
            <person name="Sharon I."/>
            <person name="Castelle C.J."/>
            <person name="Probst A.J."/>
            <person name="Thomas B.C."/>
            <person name="Singh A."/>
            <person name="Wilkins M.J."/>
            <person name="Karaoz U."/>
            <person name="Brodie E.L."/>
            <person name="Williams K.H."/>
            <person name="Hubbard S.S."/>
            <person name="Banfield J.F."/>
        </authorList>
    </citation>
    <scope>NUCLEOTIDE SEQUENCE [LARGE SCALE GENOMIC DNA]</scope>
</reference>
<keyword evidence="1" id="KW-0472">Membrane</keyword>
<feature type="transmembrane region" description="Helical" evidence="1">
    <location>
        <begin position="68"/>
        <end position="92"/>
    </location>
</feature>
<comment type="caution">
    <text evidence="2">The sequence shown here is derived from an EMBL/GenBank/DDBJ whole genome shotgun (WGS) entry which is preliminary data.</text>
</comment>
<dbReference type="InterPro" id="IPR018650">
    <property type="entry name" value="STSV1_Orf64"/>
</dbReference>
<feature type="transmembrane region" description="Helical" evidence="1">
    <location>
        <begin position="6"/>
        <end position="28"/>
    </location>
</feature>
<gene>
    <name evidence="2" type="ORF">A3A65_03020</name>
</gene>
<feature type="transmembrane region" description="Helical" evidence="1">
    <location>
        <begin position="40"/>
        <end position="62"/>
    </location>
</feature>
<dbReference type="EMBL" id="MHCL01000007">
    <property type="protein sequence ID" value="OGY21990.1"/>
    <property type="molecule type" value="Genomic_DNA"/>
</dbReference>
<sequence length="199" mass="22481">MFDSFWPFAFLPIAAPATLIPIFLQFGVRFFDVSHQQSWTLLYHYSAPLTPFLAYGSIMGIRSFKARWATHLLVTTSLLGLILFHAPVFTLLKSGFYYQPAWIADTRAVLARVPIDVPVAAQNNLIPHLSSREKVYPLPLIGDAQYLVVDLHPNQSEYNYSTATRVGIEELVARLTFSGDFFVSFKQGDAILFQRVPSH</sequence>
<dbReference type="Pfam" id="PF09852">
    <property type="entry name" value="DUF2079"/>
    <property type="match status" value="1"/>
</dbReference>
<evidence type="ECO:0000313" key="2">
    <source>
        <dbReference type="EMBL" id="OGY21990.1"/>
    </source>
</evidence>
<keyword evidence="1" id="KW-1133">Transmembrane helix</keyword>
<evidence type="ECO:0000256" key="1">
    <source>
        <dbReference type="SAM" id="Phobius"/>
    </source>
</evidence>
<dbReference type="AlphaFoldDB" id="A0A1G1W314"/>